<keyword evidence="2" id="KW-1133">Transmembrane helix</keyword>
<protein>
    <submittedName>
        <fullName evidence="4">Uncharacterized protein</fullName>
    </submittedName>
</protein>
<dbReference type="Proteomes" id="UP000324832">
    <property type="component" value="Unassembled WGS sequence"/>
</dbReference>
<evidence type="ECO:0000313" key="5">
    <source>
        <dbReference type="Proteomes" id="UP000324832"/>
    </source>
</evidence>
<sequence>MYSIVVLALLVSQCYSYSSEDSYSKESSSYETNKWKPTSYYYWNKTKPVKQKEKDDKLYVQTYGKPVYTSLYTIPYYPYYPFELGYQRPSYGYPDANYFIKTQEKDKNYTGQNRGENVLDCVMKHNMLLEAQASKRKCARYIILFNYITSMVYMKSLIHASYLLVPVVLKPPLREPNLFLKAFDMALLVLGALCALLAIGHCEGLKEKISEVFRDVGRSDSGSKDSRSQSGRSTNSESGVLSETRGEGSAITGSSGGMKDSSSFDRRYSGQRSSAVI</sequence>
<feature type="transmembrane region" description="Helical" evidence="2">
    <location>
        <begin position="178"/>
        <end position="200"/>
    </location>
</feature>
<feature type="region of interest" description="Disordered" evidence="1">
    <location>
        <begin position="217"/>
        <end position="277"/>
    </location>
</feature>
<evidence type="ECO:0000256" key="1">
    <source>
        <dbReference type="SAM" id="MobiDB-lite"/>
    </source>
</evidence>
<evidence type="ECO:0000313" key="4">
    <source>
        <dbReference type="EMBL" id="VVD02106.1"/>
    </source>
</evidence>
<feature type="chain" id="PRO_5022881890" evidence="3">
    <location>
        <begin position="17"/>
        <end position="277"/>
    </location>
</feature>
<reference evidence="4 5" key="1">
    <citation type="submission" date="2017-07" db="EMBL/GenBank/DDBJ databases">
        <authorList>
            <person name="Talla V."/>
            <person name="Backstrom N."/>
        </authorList>
    </citation>
    <scope>NUCLEOTIDE SEQUENCE [LARGE SCALE GENOMIC DNA]</scope>
</reference>
<keyword evidence="5" id="KW-1185">Reference proteome</keyword>
<evidence type="ECO:0000256" key="3">
    <source>
        <dbReference type="SAM" id="SignalP"/>
    </source>
</evidence>
<organism evidence="4 5">
    <name type="scientific">Leptidea sinapis</name>
    <dbReference type="NCBI Taxonomy" id="189913"/>
    <lineage>
        <taxon>Eukaryota</taxon>
        <taxon>Metazoa</taxon>
        <taxon>Ecdysozoa</taxon>
        <taxon>Arthropoda</taxon>
        <taxon>Hexapoda</taxon>
        <taxon>Insecta</taxon>
        <taxon>Pterygota</taxon>
        <taxon>Neoptera</taxon>
        <taxon>Endopterygota</taxon>
        <taxon>Lepidoptera</taxon>
        <taxon>Glossata</taxon>
        <taxon>Ditrysia</taxon>
        <taxon>Papilionoidea</taxon>
        <taxon>Pieridae</taxon>
        <taxon>Dismorphiinae</taxon>
        <taxon>Leptidea</taxon>
    </lineage>
</organism>
<proteinExistence type="predicted"/>
<keyword evidence="3" id="KW-0732">Signal</keyword>
<feature type="transmembrane region" description="Helical" evidence="2">
    <location>
        <begin position="144"/>
        <end position="169"/>
    </location>
</feature>
<feature type="compositionally biased region" description="Basic and acidic residues" evidence="1">
    <location>
        <begin position="217"/>
        <end position="227"/>
    </location>
</feature>
<dbReference type="AlphaFoldDB" id="A0A5E4QVU6"/>
<dbReference type="EMBL" id="FZQP02005778">
    <property type="protein sequence ID" value="VVD02106.1"/>
    <property type="molecule type" value="Genomic_DNA"/>
</dbReference>
<name>A0A5E4QVU6_9NEOP</name>
<evidence type="ECO:0000256" key="2">
    <source>
        <dbReference type="SAM" id="Phobius"/>
    </source>
</evidence>
<accession>A0A5E4QVU6</accession>
<keyword evidence="2" id="KW-0812">Transmembrane</keyword>
<gene>
    <name evidence="4" type="ORF">LSINAPIS_LOCUS12386</name>
</gene>
<keyword evidence="2" id="KW-0472">Membrane</keyword>
<feature type="signal peptide" evidence="3">
    <location>
        <begin position="1"/>
        <end position="16"/>
    </location>
</feature>